<keyword evidence="4" id="KW-1185">Reference proteome</keyword>
<sequence>MEMDLVLILHMIIASLAGTVLYTLIGIAPGTDETAVLAPVTMVMVLTGFEPIVILTFFISAIIAKKLTDSIPVAIAGIPGGVMSAPMVEHAMVLKKHGMPEVSIRKMASGSVIGTIVAVPLSLLLANFILPFGDTLSQYANQVFLGGAVFLALMTKSRWFALLSILPFAFLIQGLRNFYWEIGVVPEDTTVFTSFFLGITLGPVILKLVELLNRKVRDRLPRYGIKEIILTKRTPEKGFPNPFKILTKKEVGTSSIASFFGVLTFFMSPVGMTIFLGETLTSRIKEPIKRASRAVSSMDGLTNAAYISGTLIPLIAIGLPLSPTAIGPGGALFNAPPVFTPENNIHHMLSMGDFVLATIIGSVVAISITFYITIKYAQQICAFVFRYIPHEAMLGLFIGLVLMLSYMDAGILNIFGVILVGLVAGFLHRKGVNYGVQFMTLYAAPWLVSLFF</sequence>
<accession>A0A1I0AZG3</accession>
<feature type="transmembrane region" description="Helical" evidence="1">
    <location>
        <begin position="70"/>
        <end position="88"/>
    </location>
</feature>
<proteinExistence type="predicted"/>
<feature type="transmembrane region" description="Helical" evidence="1">
    <location>
        <begin position="256"/>
        <end position="277"/>
    </location>
</feature>
<dbReference type="Proteomes" id="UP000198618">
    <property type="component" value="Unassembled WGS sequence"/>
</dbReference>
<reference evidence="3 4" key="1">
    <citation type="submission" date="2016-10" db="EMBL/GenBank/DDBJ databases">
        <authorList>
            <person name="de Groot N.N."/>
        </authorList>
    </citation>
    <scope>NUCLEOTIDE SEQUENCE [LARGE SCALE GENOMIC DNA]</scope>
    <source>
        <strain evidence="3 4">IBRC-M 10780</strain>
    </source>
</reference>
<dbReference type="InterPro" id="IPR002823">
    <property type="entry name" value="DUF112_TM"/>
</dbReference>
<name>A0A1I0AZG3_9BACI</name>
<feature type="transmembrane region" description="Helical" evidence="1">
    <location>
        <begin position="40"/>
        <end position="64"/>
    </location>
</feature>
<organism evidence="3 4">
    <name type="scientific">Oceanobacillus limi</name>
    <dbReference type="NCBI Taxonomy" id="930131"/>
    <lineage>
        <taxon>Bacteria</taxon>
        <taxon>Bacillati</taxon>
        <taxon>Bacillota</taxon>
        <taxon>Bacilli</taxon>
        <taxon>Bacillales</taxon>
        <taxon>Bacillaceae</taxon>
        <taxon>Oceanobacillus</taxon>
    </lineage>
</organism>
<keyword evidence="1" id="KW-1133">Transmembrane helix</keyword>
<feature type="transmembrane region" description="Helical" evidence="1">
    <location>
        <begin position="108"/>
        <end position="130"/>
    </location>
</feature>
<feature type="domain" description="DUF112" evidence="2">
    <location>
        <begin position="13"/>
        <end position="433"/>
    </location>
</feature>
<dbReference type="Pfam" id="PF01970">
    <property type="entry name" value="TctA"/>
    <property type="match status" value="1"/>
</dbReference>
<feature type="transmembrane region" description="Helical" evidence="1">
    <location>
        <begin position="410"/>
        <end position="427"/>
    </location>
</feature>
<keyword evidence="1" id="KW-0472">Membrane</keyword>
<evidence type="ECO:0000256" key="1">
    <source>
        <dbReference type="SAM" id="Phobius"/>
    </source>
</evidence>
<feature type="transmembrane region" description="Helical" evidence="1">
    <location>
        <begin position="434"/>
        <end position="451"/>
    </location>
</feature>
<dbReference type="AlphaFoldDB" id="A0A1I0AZG3"/>
<feature type="transmembrane region" description="Helical" evidence="1">
    <location>
        <begin position="384"/>
        <end position="404"/>
    </location>
</feature>
<protein>
    <submittedName>
        <fullName evidence="3">TctA family transporter</fullName>
    </submittedName>
</protein>
<dbReference type="EMBL" id="FOHE01000004">
    <property type="protein sequence ID" value="SES99779.1"/>
    <property type="molecule type" value="Genomic_DNA"/>
</dbReference>
<feature type="transmembrane region" description="Helical" evidence="1">
    <location>
        <begin position="354"/>
        <end position="372"/>
    </location>
</feature>
<feature type="transmembrane region" description="Helical" evidence="1">
    <location>
        <begin position="191"/>
        <end position="209"/>
    </location>
</feature>
<evidence type="ECO:0000313" key="3">
    <source>
        <dbReference type="EMBL" id="SES99779.1"/>
    </source>
</evidence>
<keyword evidence="1" id="KW-0812">Transmembrane</keyword>
<feature type="transmembrane region" description="Helical" evidence="1">
    <location>
        <begin position="6"/>
        <end position="28"/>
    </location>
</feature>
<evidence type="ECO:0000259" key="2">
    <source>
        <dbReference type="Pfam" id="PF01970"/>
    </source>
</evidence>
<dbReference type="STRING" id="930131.SAMN05216389_104108"/>
<evidence type="ECO:0000313" key="4">
    <source>
        <dbReference type="Proteomes" id="UP000198618"/>
    </source>
</evidence>
<gene>
    <name evidence="3" type="ORF">SAMN05216389_104108</name>
</gene>
<feature type="transmembrane region" description="Helical" evidence="1">
    <location>
        <begin position="160"/>
        <end position="179"/>
    </location>
</feature>